<dbReference type="STRING" id="161895.CPHO_12380"/>
<sequence length="189" mass="20574">MWVQPVTEGVKVHPLAARSVFWEIKTTVADPAFEKEAWVTRALVEFGECGFTIQDSATVYFCSPELAQGAAKLPTAPVAEDAAVITSLFADPGHPGLEAIVLDAAVMNLVARDFTAVEAFGYRDFAQARKLLGEKPPRIGLMPVETLEAAGFRVVRDHPITPRLRMELPPPFELLTVAAMDDLLARAMV</sequence>
<dbReference type="EMBL" id="CP009249">
    <property type="protein sequence ID" value="APT93554.1"/>
    <property type="molecule type" value="Genomic_DNA"/>
</dbReference>
<organism evidence="1 2">
    <name type="scientific">Corynebacterium phocae</name>
    <dbReference type="NCBI Taxonomy" id="161895"/>
    <lineage>
        <taxon>Bacteria</taxon>
        <taxon>Bacillati</taxon>
        <taxon>Actinomycetota</taxon>
        <taxon>Actinomycetes</taxon>
        <taxon>Mycobacteriales</taxon>
        <taxon>Corynebacteriaceae</taxon>
        <taxon>Corynebacterium</taxon>
    </lineage>
</organism>
<protein>
    <submittedName>
        <fullName evidence="1">Uncharacterized protein</fullName>
    </submittedName>
</protein>
<dbReference type="RefSeq" id="WP_075736270.1">
    <property type="nucleotide sequence ID" value="NZ_CP009249.1"/>
</dbReference>
<name>A0A1L7D5Y5_9CORY</name>
<keyword evidence="2" id="KW-1185">Reference proteome</keyword>
<accession>A0A1L7D5Y5</accession>
<proteinExistence type="predicted"/>
<dbReference type="Proteomes" id="UP000185491">
    <property type="component" value="Chromosome"/>
</dbReference>
<gene>
    <name evidence="1" type="ORF">CPHO_12380</name>
</gene>
<evidence type="ECO:0000313" key="1">
    <source>
        <dbReference type="EMBL" id="APT93554.1"/>
    </source>
</evidence>
<dbReference type="AlphaFoldDB" id="A0A1L7D5Y5"/>
<reference evidence="1 2" key="1">
    <citation type="submission" date="2014-08" db="EMBL/GenBank/DDBJ databases">
        <title>Complete genome sequence of Corynebacterium phocae M408/89/1(T)(=DSM 44612(T)), isolated from the common seal (Phoca vitulina).</title>
        <authorList>
            <person name="Ruckert C."/>
            <person name="Albersmeier A."/>
            <person name="Winkler A."/>
            <person name="Kalinowski J."/>
        </authorList>
    </citation>
    <scope>NUCLEOTIDE SEQUENCE [LARGE SCALE GENOMIC DNA]</scope>
    <source>
        <strain evidence="1 2">M408/89/1</strain>
    </source>
</reference>
<evidence type="ECO:0000313" key="2">
    <source>
        <dbReference type="Proteomes" id="UP000185491"/>
    </source>
</evidence>
<dbReference type="KEGG" id="cpho:CPHO_12380"/>
<dbReference type="OrthoDB" id="5242876at2"/>